<keyword evidence="3" id="KW-1185">Reference proteome</keyword>
<sequence length="174" mass="19260">MSDSEHSTVTYTEVSSEFEDLSDIGSPRVIVYGYNGLPMMPENPYAYVEAAMQEPPPLDFVLEPVYPEFMPSEDDEEDDKDPEEDPADYPNDRDDDEEEEESLGDDANDEEEDEEEEHLAPADSVPPPQTGTRGAWMIVRPQLLMAASTEAMIAAIATTLPLPSPLTSYSSPLP</sequence>
<comment type="caution">
    <text evidence="2">The sequence shown here is derived from an EMBL/GenBank/DDBJ whole genome shotgun (WGS) entry which is preliminary data.</text>
</comment>
<feature type="compositionally biased region" description="Acidic residues" evidence="1">
    <location>
        <begin position="71"/>
        <end position="117"/>
    </location>
</feature>
<proteinExistence type="predicted"/>
<dbReference type="EMBL" id="BQNB010016229">
    <property type="protein sequence ID" value="GJT49338.1"/>
    <property type="molecule type" value="Genomic_DNA"/>
</dbReference>
<evidence type="ECO:0000313" key="2">
    <source>
        <dbReference type="EMBL" id="GJT49338.1"/>
    </source>
</evidence>
<feature type="region of interest" description="Disordered" evidence="1">
    <location>
        <begin position="58"/>
        <end position="134"/>
    </location>
</feature>
<gene>
    <name evidence="2" type="ORF">Tco_0975495</name>
</gene>
<name>A0ABQ5EEH6_9ASTR</name>
<dbReference type="Proteomes" id="UP001151760">
    <property type="component" value="Unassembled WGS sequence"/>
</dbReference>
<evidence type="ECO:0000313" key="3">
    <source>
        <dbReference type="Proteomes" id="UP001151760"/>
    </source>
</evidence>
<protein>
    <submittedName>
        <fullName evidence="2">Uncharacterized protein</fullName>
    </submittedName>
</protein>
<accession>A0ABQ5EEH6</accession>
<reference evidence="2" key="2">
    <citation type="submission" date="2022-01" db="EMBL/GenBank/DDBJ databases">
        <authorList>
            <person name="Yamashiro T."/>
            <person name="Shiraishi A."/>
            <person name="Satake H."/>
            <person name="Nakayama K."/>
        </authorList>
    </citation>
    <scope>NUCLEOTIDE SEQUENCE</scope>
</reference>
<organism evidence="2 3">
    <name type="scientific">Tanacetum coccineum</name>
    <dbReference type="NCBI Taxonomy" id="301880"/>
    <lineage>
        <taxon>Eukaryota</taxon>
        <taxon>Viridiplantae</taxon>
        <taxon>Streptophyta</taxon>
        <taxon>Embryophyta</taxon>
        <taxon>Tracheophyta</taxon>
        <taxon>Spermatophyta</taxon>
        <taxon>Magnoliopsida</taxon>
        <taxon>eudicotyledons</taxon>
        <taxon>Gunneridae</taxon>
        <taxon>Pentapetalae</taxon>
        <taxon>asterids</taxon>
        <taxon>campanulids</taxon>
        <taxon>Asterales</taxon>
        <taxon>Asteraceae</taxon>
        <taxon>Asteroideae</taxon>
        <taxon>Anthemideae</taxon>
        <taxon>Anthemidinae</taxon>
        <taxon>Tanacetum</taxon>
    </lineage>
</organism>
<evidence type="ECO:0000256" key="1">
    <source>
        <dbReference type="SAM" id="MobiDB-lite"/>
    </source>
</evidence>
<reference evidence="2" key="1">
    <citation type="journal article" date="2022" name="Int. J. Mol. Sci.">
        <title>Draft Genome of Tanacetum Coccineum: Genomic Comparison of Closely Related Tanacetum-Family Plants.</title>
        <authorList>
            <person name="Yamashiro T."/>
            <person name="Shiraishi A."/>
            <person name="Nakayama K."/>
            <person name="Satake H."/>
        </authorList>
    </citation>
    <scope>NUCLEOTIDE SEQUENCE</scope>
</reference>
<feature type="region of interest" description="Disordered" evidence="1">
    <location>
        <begin position="1"/>
        <end position="23"/>
    </location>
</feature>